<feature type="signal peptide" evidence="3">
    <location>
        <begin position="1"/>
        <end position="37"/>
    </location>
</feature>
<gene>
    <name evidence="4" type="ORF">B5F14_08135</name>
</gene>
<evidence type="ECO:0008006" key="6">
    <source>
        <dbReference type="Google" id="ProtNLM"/>
    </source>
</evidence>
<evidence type="ECO:0000256" key="1">
    <source>
        <dbReference type="SAM" id="MobiDB-lite"/>
    </source>
</evidence>
<accession>A0A1Y4LNS0</accession>
<evidence type="ECO:0000256" key="3">
    <source>
        <dbReference type="SAM" id="SignalP"/>
    </source>
</evidence>
<keyword evidence="5" id="KW-1185">Reference proteome</keyword>
<name>A0A1Y4LNS0_9FIRM</name>
<dbReference type="RefSeq" id="WP_087158952.1">
    <property type="nucleotide sequence ID" value="NZ_NFKM01000017.1"/>
</dbReference>
<comment type="caution">
    <text evidence="4">The sequence shown here is derived from an EMBL/GenBank/DDBJ whole genome shotgun (WGS) entry which is preliminary data.</text>
</comment>
<evidence type="ECO:0000256" key="2">
    <source>
        <dbReference type="SAM" id="Phobius"/>
    </source>
</evidence>
<evidence type="ECO:0000313" key="5">
    <source>
        <dbReference type="Proteomes" id="UP000195447"/>
    </source>
</evidence>
<feature type="transmembrane region" description="Helical" evidence="2">
    <location>
        <begin position="511"/>
        <end position="530"/>
    </location>
</feature>
<feature type="region of interest" description="Disordered" evidence="1">
    <location>
        <begin position="475"/>
        <end position="497"/>
    </location>
</feature>
<feature type="chain" id="PRO_5012215440" description="MucBP domain-containing protein" evidence="3">
    <location>
        <begin position="38"/>
        <end position="535"/>
    </location>
</feature>
<keyword evidence="3" id="KW-0732">Signal</keyword>
<protein>
    <recommendedName>
        <fullName evidence="6">MucBP domain-containing protein</fullName>
    </recommendedName>
</protein>
<dbReference type="Proteomes" id="UP000195447">
    <property type="component" value="Unassembled WGS sequence"/>
</dbReference>
<proteinExistence type="predicted"/>
<keyword evidence="2" id="KW-1133">Transmembrane helix</keyword>
<feature type="compositionally biased region" description="Polar residues" evidence="1">
    <location>
        <begin position="233"/>
        <end position="245"/>
    </location>
</feature>
<keyword evidence="2" id="KW-0812">Transmembrane</keyword>
<dbReference type="EMBL" id="NFKM01000017">
    <property type="protein sequence ID" value="OUP58347.1"/>
    <property type="molecule type" value="Genomic_DNA"/>
</dbReference>
<keyword evidence="2" id="KW-0472">Membrane</keyword>
<evidence type="ECO:0000313" key="4">
    <source>
        <dbReference type="EMBL" id="OUP58347.1"/>
    </source>
</evidence>
<organism evidence="4 5">
    <name type="scientific">Faecalitalea cylindroides</name>
    <dbReference type="NCBI Taxonomy" id="39483"/>
    <lineage>
        <taxon>Bacteria</taxon>
        <taxon>Bacillati</taxon>
        <taxon>Bacillota</taxon>
        <taxon>Erysipelotrichia</taxon>
        <taxon>Erysipelotrichales</taxon>
        <taxon>Erysipelotrichaceae</taxon>
        <taxon>Faecalitalea</taxon>
    </lineage>
</organism>
<feature type="region of interest" description="Disordered" evidence="1">
    <location>
        <begin position="233"/>
        <end position="260"/>
    </location>
</feature>
<dbReference type="AlphaFoldDB" id="A0A1Y4LNS0"/>
<reference evidence="5" key="1">
    <citation type="submission" date="2017-04" db="EMBL/GenBank/DDBJ databases">
        <title>Function of individual gut microbiota members based on whole genome sequencing of pure cultures obtained from chicken caecum.</title>
        <authorList>
            <person name="Medvecky M."/>
            <person name="Cejkova D."/>
            <person name="Polansky O."/>
            <person name="Karasova D."/>
            <person name="Kubasova T."/>
            <person name="Cizek A."/>
            <person name="Rychlik I."/>
        </authorList>
    </citation>
    <scope>NUCLEOTIDE SEQUENCE [LARGE SCALE GENOMIC DNA]</scope>
    <source>
        <strain evidence="5">An178</strain>
    </source>
</reference>
<sequence>MSNKRVNKMLKIGSCLGLIAAIFSVAALSGMNVAVHAEENEVEPVKQENLDETAIEATKDILNSDSVSTEDINEFEQSLTEKVQNKEIQKEPIQFSGSSEPVVEDNKVTVTVVTEFYNRDGSLNTESGGISTYTRTPGTSFNVSTAIYKRGWILESETVTGMVDTNPNNYKAEGIIGNDDIMIKYVWREDNIGPDGQADKIPDQYQIKVSYDVVNGTWNDGTTNTVNKVYTLTDSEGNPSDQGTARAQLPSVGNKPNEGFARGSWQSGMKYTLTKEDDGSNFVYTYAPAKNVTVITEFYNRDGSLSTVKGGTSTYTRAIGSTIDFGTATYNRGWILESETVTGMVDTNPNNYRAQGTVGNEDITIKYVWREDNIGPDGQADKIPDQYQIEVTYDVVNGTWNDGTNDTIYKVYTLFDENGDPSQDGTVKHELPEVGNAPLEGYTIGEWSSNIEYELTHKDDEAHFTYTYSVISDTDVKPSKPSDTENPKNESTVKETKTENKVVNTAYSTNVLSVLGLFMLSLAGILFGVVKKYLK</sequence>